<dbReference type="InterPro" id="IPR005303">
    <property type="entry name" value="MOCOS_middle"/>
</dbReference>
<dbReference type="RefSeq" id="WP_239069797.1">
    <property type="nucleotide sequence ID" value="NZ_BONK01000002.1"/>
</dbReference>
<gene>
    <name evidence="2" type="ORF">Cch01nite_05640</name>
</gene>
<evidence type="ECO:0000313" key="2">
    <source>
        <dbReference type="EMBL" id="GIG19840.1"/>
    </source>
</evidence>
<dbReference type="Pfam" id="PF03476">
    <property type="entry name" value="MOSC_N"/>
    <property type="match status" value="1"/>
</dbReference>
<dbReference type="PANTHER" id="PTHR14237:SF19">
    <property type="entry name" value="MITOCHONDRIAL AMIDOXIME REDUCING COMPONENT 1"/>
    <property type="match status" value="1"/>
</dbReference>
<dbReference type="PANTHER" id="PTHR14237">
    <property type="entry name" value="MOLYBDOPTERIN COFACTOR SULFURASE MOSC"/>
    <property type="match status" value="1"/>
</dbReference>
<dbReference type="PROSITE" id="PS51340">
    <property type="entry name" value="MOSC"/>
    <property type="match status" value="1"/>
</dbReference>
<evidence type="ECO:0000313" key="3">
    <source>
        <dbReference type="Proteomes" id="UP000632740"/>
    </source>
</evidence>
<accession>A0A919NZF2</accession>
<dbReference type="Pfam" id="PF03473">
    <property type="entry name" value="MOSC"/>
    <property type="match status" value="1"/>
</dbReference>
<dbReference type="GO" id="GO:0030170">
    <property type="term" value="F:pyridoxal phosphate binding"/>
    <property type="evidence" value="ECO:0007669"/>
    <property type="project" value="InterPro"/>
</dbReference>
<name>A0A919NZF2_9CELL</name>
<dbReference type="GO" id="GO:0003824">
    <property type="term" value="F:catalytic activity"/>
    <property type="evidence" value="ECO:0007669"/>
    <property type="project" value="InterPro"/>
</dbReference>
<feature type="domain" description="MOSC" evidence="1">
    <location>
        <begin position="123"/>
        <end position="291"/>
    </location>
</feature>
<dbReference type="SUPFAM" id="SSF50800">
    <property type="entry name" value="PK beta-barrel domain-like"/>
    <property type="match status" value="1"/>
</dbReference>
<comment type="caution">
    <text evidence="2">The sequence shown here is derived from an EMBL/GenBank/DDBJ whole genome shotgun (WGS) entry which is preliminary data.</text>
</comment>
<evidence type="ECO:0000259" key="1">
    <source>
        <dbReference type="PROSITE" id="PS51340"/>
    </source>
</evidence>
<dbReference type="InterPro" id="IPR005302">
    <property type="entry name" value="MoCF_Sase_C"/>
</dbReference>
<dbReference type="AlphaFoldDB" id="A0A919NZF2"/>
<reference evidence="2" key="1">
    <citation type="submission" date="2021-01" db="EMBL/GenBank/DDBJ databases">
        <title>Whole genome shotgun sequence of Cellulomonas chitinilytica NBRC 110799.</title>
        <authorList>
            <person name="Komaki H."/>
            <person name="Tamura T."/>
        </authorList>
    </citation>
    <scope>NUCLEOTIDE SEQUENCE</scope>
    <source>
        <strain evidence="2">NBRC 110799</strain>
    </source>
</reference>
<dbReference type="Proteomes" id="UP000632740">
    <property type="component" value="Unassembled WGS sequence"/>
</dbReference>
<dbReference type="EMBL" id="BONK01000002">
    <property type="protein sequence ID" value="GIG19840.1"/>
    <property type="molecule type" value="Genomic_DNA"/>
</dbReference>
<protein>
    <submittedName>
        <fullName evidence="2">Molybdenum cofactor biosysynthesis protein</fullName>
    </submittedName>
</protein>
<proteinExistence type="predicted"/>
<dbReference type="InterPro" id="IPR011037">
    <property type="entry name" value="Pyrv_Knase-like_insert_dom_sf"/>
</dbReference>
<dbReference type="GO" id="GO:0030151">
    <property type="term" value="F:molybdenum ion binding"/>
    <property type="evidence" value="ECO:0007669"/>
    <property type="project" value="InterPro"/>
</dbReference>
<sequence>MPTGPVAPHVGALAVHPVKSFAGIPSSAVELDRSGVRGDRRWMVVDAHGGTLTARRHPVMLSARATPQDDGALVLSAPGHEPVRVAVPDGPPDRVTTLSRLDRATDAGDAAAAWCSELLAQDVRLVWLDDPARRGMSEKHGGTRADPLALTDTGPVHVTTTASLRALDALAAQVHDEVLASALAAGEPAPGPYQPLDMRRFRPNLVVDGDLEAFEEDGWSGIVVGDVELRFADRCGRCVMTTIDPDTLVKGREPLRTLARHRRADGEVWFGVQMVPVRPGRVAVGDAVGVLA</sequence>
<dbReference type="SUPFAM" id="SSF141673">
    <property type="entry name" value="MOSC N-terminal domain-like"/>
    <property type="match status" value="1"/>
</dbReference>
<keyword evidence="3" id="KW-1185">Reference proteome</keyword>
<organism evidence="2 3">
    <name type="scientific">Cellulomonas chitinilytica</name>
    <dbReference type="NCBI Taxonomy" id="398759"/>
    <lineage>
        <taxon>Bacteria</taxon>
        <taxon>Bacillati</taxon>
        <taxon>Actinomycetota</taxon>
        <taxon>Actinomycetes</taxon>
        <taxon>Micrococcales</taxon>
        <taxon>Cellulomonadaceae</taxon>
        <taxon>Cellulomonas</taxon>
    </lineage>
</organism>